<evidence type="ECO:0008006" key="4">
    <source>
        <dbReference type="Google" id="ProtNLM"/>
    </source>
</evidence>
<keyword evidence="1" id="KW-0812">Transmembrane</keyword>
<proteinExistence type="predicted"/>
<keyword evidence="3" id="KW-1185">Reference proteome</keyword>
<reference evidence="2 3" key="1">
    <citation type="submission" date="2018-01" db="EMBL/GenBank/DDBJ databases">
        <title>The whole genome sequencing and assembly of Fervidobacterium changbaicum CBS-1 strain.</title>
        <authorList>
            <person name="Kim J.-Y."/>
            <person name="Park M.-K."/>
            <person name="Yi H."/>
            <person name="Bahn Y.-S."/>
            <person name="Kim J.F."/>
            <person name="Lee D.-W."/>
        </authorList>
    </citation>
    <scope>NUCLEOTIDE SEQUENCE [LARGE SCALE GENOMIC DNA]</scope>
    <source>
        <strain evidence="2 3">CBS-1</strain>
    </source>
</reference>
<organism evidence="2 3">
    <name type="scientific">Fervidobacterium changbaicum</name>
    <dbReference type="NCBI Taxonomy" id="310769"/>
    <lineage>
        <taxon>Bacteria</taxon>
        <taxon>Thermotogati</taxon>
        <taxon>Thermotogota</taxon>
        <taxon>Thermotogae</taxon>
        <taxon>Thermotogales</taxon>
        <taxon>Fervidobacteriaceae</taxon>
        <taxon>Fervidobacterium</taxon>
    </lineage>
</organism>
<protein>
    <recommendedName>
        <fullName evidence="4">NusG domain-containing protein</fullName>
    </recommendedName>
</protein>
<sequence>MSKKFIRILFYGMTLLSVLMLLFTYKYVKAIKNAPLVTIEGLRGNYVLNGSVYNNQRPLDVGRYVVFGESVLRLYGNRVKVVKIPCFEVEVIWEK</sequence>
<evidence type="ECO:0000313" key="3">
    <source>
        <dbReference type="Proteomes" id="UP000288947"/>
    </source>
</evidence>
<keyword evidence="1" id="KW-1133">Transmembrane helix</keyword>
<gene>
    <name evidence="2" type="ORF">CBS1_05780</name>
</gene>
<dbReference type="Proteomes" id="UP000288947">
    <property type="component" value="Chromosome"/>
</dbReference>
<evidence type="ECO:0000256" key="1">
    <source>
        <dbReference type="SAM" id="Phobius"/>
    </source>
</evidence>
<dbReference type="RefSeq" id="WP_090222052.1">
    <property type="nucleotide sequence ID" value="NZ_CP026721.1"/>
</dbReference>
<feature type="transmembrane region" description="Helical" evidence="1">
    <location>
        <begin position="6"/>
        <end position="25"/>
    </location>
</feature>
<accession>A0ABX5QS34</accession>
<evidence type="ECO:0000313" key="2">
    <source>
        <dbReference type="EMBL" id="QAV33277.1"/>
    </source>
</evidence>
<name>A0ABX5QS34_9BACT</name>
<keyword evidence="1" id="KW-0472">Membrane</keyword>
<dbReference type="EMBL" id="CP026721">
    <property type="protein sequence ID" value="QAV33277.1"/>
    <property type="molecule type" value="Genomic_DNA"/>
</dbReference>